<sequence length="284" mass="32206">MLNTGNSNHIIYMIDITKLKEDIRNSQLYQDPPNDLNMLLDCYNTTLRSSESLLDDHAPVCSRHVSTRSRPPWFNEDIIQARRDRRKAERRWIASGLQADLVVFKAKRNYVIHLMNEARCTYYKEFIDENSSDQSKLFRASKSLLNLQEDKSLQPHTDASVLANEMGEYFIHKIVAIRSKLAGKTVSPAVTERAPHGSSSSDDLVTLSEFQPLSEEAVRKMAVASMKTCTLDPLPSSILLFTSNLTETAVAVQLQEHMLVNGLFPELQSAYRQHHSTDTALPTR</sequence>
<dbReference type="EMBL" id="CALNXI010000247">
    <property type="protein sequence ID" value="CAH3023099.1"/>
    <property type="molecule type" value="Genomic_DNA"/>
</dbReference>
<evidence type="ECO:0000313" key="1">
    <source>
        <dbReference type="EMBL" id="CAH3023099.1"/>
    </source>
</evidence>
<organism evidence="1 2">
    <name type="scientific">Porites evermanni</name>
    <dbReference type="NCBI Taxonomy" id="104178"/>
    <lineage>
        <taxon>Eukaryota</taxon>
        <taxon>Metazoa</taxon>
        <taxon>Cnidaria</taxon>
        <taxon>Anthozoa</taxon>
        <taxon>Hexacorallia</taxon>
        <taxon>Scleractinia</taxon>
        <taxon>Fungiina</taxon>
        <taxon>Poritidae</taxon>
        <taxon>Porites</taxon>
    </lineage>
</organism>
<proteinExistence type="predicted"/>
<accession>A0ABN8M663</accession>
<gene>
    <name evidence="1" type="ORF">PEVE_00018091</name>
</gene>
<evidence type="ECO:0000313" key="2">
    <source>
        <dbReference type="Proteomes" id="UP001159427"/>
    </source>
</evidence>
<comment type="caution">
    <text evidence="1">The sequence shown here is derived from an EMBL/GenBank/DDBJ whole genome shotgun (WGS) entry which is preliminary data.</text>
</comment>
<keyword evidence="2" id="KW-1185">Reference proteome</keyword>
<dbReference type="Proteomes" id="UP001159427">
    <property type="component" value="Unassembled WGS sequence"/>
</dbReference>
<protein>
    <submittedName>
        <fullName evidence="1">Uncharacterized protein</fullName>
    </submittedName>
</protein>
<dbReference type="PANTHER" id="PTHR46670">
    <property type="entry name" value="ENDO/EXONUCLEASE/PHOSPHATASE DOMAIN-CONTAINING PROTEIN"/>
    <property type="match status" value="1"/>
</dbReference>
<dbReference type="PANTHER" id="PTHR46670:SF3">
    <property type="entry name" value="ENDONUCLEASE_EXONUCLEASE_PHOSPHATASE DOMAIN-CONTAINING PROTEIN"/>
    <property type="match status" value="1"/>
</dbReference>
<reference evidence="1 2" key="1">
    <citation type="submission" date="2022-05" db="EMBL/GenBank/DDBJ databases">
        <authorList>
            <consortium name="Genoscope - CEA"/>
            <person name="William W."/>
        </authorList>
    </citation>
    <scope>NUCLEOTIDE SEQUENCE [LARGE SCALE GENOMIC DNA]</scope>
</reference>
<name>A0ABN8M663_9CNID</name>